<comment type="cofactor">
    <cofactor evidence="3">
        <name>Fe(2+)</name>
        <dbReference type="ChEBI" id="CHEBI:29033"/>
    </cofactor>
</comment>
<evidence type="ECO:0000256" key="7">
    <source>
        <dbReference type="ARBA" id="ARBA00022801"/>
    </source>
</evidence>
<evidence type="ECO:0000313" key="11">
    <source>
        <dbReference type="EMBL" id="AGK61995.1"/>
    </source>
</evidence>
<dbReference type="InterPro" id="IPR036388">
    <property type="entry name" value="WH-like_DNA-bd_sf"/>
</dbReference>
<evidence type="ECO:0000313" key="12">
    <source>
        <dbReference type="Proteomes" id="UP000013307"/>
    </source>
</evidence>
<name>N0BNT5_9EURY</name>
<dbReference type="OrthoDB" id="372008at2157"/>
<dbReference type="RefSeq" id="WP_015591591.1">
    <property type="nucleotide sequence ID" value="NC_021169.1"/>
</dbReference>
<feature type="binding site" evidence="8">
    <location>
        <position position="97"/>
    </location>
    <ligand>
        <name>a divalent metal cation</name>
        <dbReference type="ChEBI" id="CHEBI:60240"/>
        <label>2</label>
        <note>catalytic</note>
    </ligand>
</feature>
<evidence type="ECO:0000256" key="1">
    <source>
        <dbReference type="ARBA" id="ARBA00000294"/>
    </source>
</evidence>
<dbReference type="KEGG" id="ast:Asulf_02031"/>
<dbReference type="GO" id="GO:0070006">
    <property type="term" value="F:metalloaminopeptidase activity"/>
    <property type="evidence" value="ECO:0007669"/>
    <property type="project" value="UniProtKB-UniRule"/>
</dbReference>
<evidence type="ECO:0000256" key="2">
    <source>
        <dbReference type="ARBA" id="ARBA00001936"/>
    </source>
</evidence>
<keyword evidence="7 8" id="KW-0378">Hydrolase</keyword>
<dbReference type="Gene3D" id="3.90.230.10">
    <property type="entry name" value="Creatinase/methionine aminopeptidase superfamily"/>
    <property type="match status" value="1"/>
</dbReference>
<feature type="binding site" evidence="8">
    <location>
        <position position="276"/>
    </location>
    <ligand>
        <name>a divalent metal cation</name>
        <dbReference type="ChEBI" id="CHEBI:60240"/>
        <label>2</label>
        <note>catalytic</note>
    </ligand>
</feature>
<dbReference type="SUPFAM" id="SSF55920">
    <property type="entry name" value="Creatinase/aminopeptidase"/>
    <property type="match status" value="1"/>
</dbReference>
<dbReference type="InterPro" id="IPR050247">
    <property type="entry name" value="Met_Aminopeptidase_Type2"/>
</dbReference>
<dbReference type="HOGENOM" id="CLU_015857_7_0_2"/>
<dbReference type="NCBIfam" id="TIGR00501">
    <property type="entry name" value="met_pdase_II"/>
    <property type="match status" value="1"/>
</dbReference>
<dbReference type="SUPFAM" id="SSF46785">
    <property type="entry name" value="Winged helix' DNA-binding domain"/>
    <property type="match status" value="1"/>
</dbReference>
<evidence type="ECO:0000256" key="8">
    <source>
        <dbReference type="HAMAP-Rule" id="MF_01975"/>
    </source>
</evidence>
<dbReference type="InterPro" id="IPR001714">
    <property type="entry name" value="Pept_M24_MAP"/>
</dbReference>
<feature type="binding site" evidence="8">
    <location>
        <position position="66"/>
    </location>
    <ligand>
        <name>substrate</name>
    </ligand>
</feature>
<accession>N0BNT5</accession>
<organism evidence="11 12">
    <name type="scientific">Archaeoglobus sulfaticallidus PM70-1</name>
    <dbReference type="NCBI Taxonomy" id="387631"/>
    <lineage>
        <taxon>Archaea</taxon>
        <taxon>Methanobacteriati</taxon>
        <taxon>Methanobacteriota</taxon>
        <taxon>Archaeoglobi</taxon>
        <taxon>Archaeoglobales</taxon>
        <taxon>Archaeoglobaceae</taxon>
        <taxon>Archaeoglobus</taxon>
    </lineage>
</organism>
<gene>
    <name evidence="8" type="primary">map</name>
    <name evidence="11" type="ORF">Asulf_02031</name>
</gene>
<dbReference type="GO" id="GO:0006508">
    <property type="term" value="P:proteolysis"/>
    <property type="evidence" value="ECO:0007669"/>
    <property type="project" value="UniProtKB-KW"/>
</dbReference>
<dbReference type="AlphaFoldDB" id="N0BNT5"/>
<comment type="subunit">
    <text evidence="8">Monomer.</text>
</comment>
<protein>
    <recommendedName>
        <fullName evidence="8 9">Methionine aminopeptidase</fullName>
        <shortName evidence="8">MAP</shortName>
        <shortName evidence="8">MetAP</shortName>
        <ecNumber evidence="8 9">3.4.11.18</ecNumber>
    </recommendedName>
    <alternativeName>
        <fullName evidence="8">Peptidase M</fullName>
    </alternativeName>
</protein>
<evidence type="ECO:0000256" key="9">
    <source>
        <dbReference type="RuleBase" id="RU003653"/>
    </source>
</evidence>
<keyword evidence="4 8" id="KW-0031">Aminopeptidase</keyword>
<feature type="binding site" evidence="8">
    <location>
        <position position="156"/>
    </location>
    <ligand>
        <name>a divalent metal cation</name>
        <dbReference type="ChEBI" id="CHEBI:60240"/>
        <label>2</label>
        <note>catalytic</note>
    </ligand>
</feature>
<dbReference type="InterPro" id="IPR036390">
    <property type="entry name" value="WH_DNA-bd_sf"/>
</dbReference>
<reference evidence="11 12" key="1">
    <citation type="journal article" date="2013" name="Genome Announc.">
        <title>Complete Genome Sequence of the Thermophilic and Facultatively Chemolithoautotrophic Sulfate Reducer Archaeoglobus sulfaticallidus Strain PM70-1T.</title>
        <authorList>
            <person name="Stokke R."/>
            <person name="Hocking W.P."/>
            <person name="Steinsbu B.O."/>
            <person name="Steen I.H."/>
        </authorList>
    </citation>
    <scope>NUCLEOTIDE SEQUENCE [LARGE SCALE GENOMIC DNA]</scope>
    <source>
        <strain evidence="11">PM70-1</strain>
    </source>
</reference>
<evidence type="ECO:0000256" key="5">
    <source>
        <dbReference type="ARBA" id="ARBA00022670"/>
    </source>
</evidence>
<dbReference type="Gene3D" id="1.10.10.10">
    <property type="entry name" value="Winged helix-like DNA-binding domain superfamily/Winged helix DNA-binding domain"/>
    <property type="match status" value="1"/>
</dbReference>
<sequence length="290" mass="31695">MELEEIHEKTIEAGKILKTVKEEVKPLVKPGVKLLEVAEFVENRIRELGGEPAFPCNISINSDAAHFTPKKGDTREFNEGDIVKLDIGAHIEGIIADTAITIDLGDNDDLVKASENALKRAIEEIHAGVDTAVIGRVIESEIREFGFRPVVNLTGHGLLPYIAHAPPSILNYGTERGVKLEEGMVIAIEPFATDGAGKVGERGETEIFSLKAIRPVRMKKAKALLKEIEKYKTLPFAKRWLENASDIVIGQLVRAGVLRGYPVLTEIAKGLVSQAEHTVIVEEDGARIVT</sequence>
<comment type="catalytic activity">
    <reaction evidence="1 8 9">
        <text>Release of N-terminal amino acids, preferentially methionine, from peptides and arylamides.</text>
        <dbReference type="EC" id="3.4.11.18"/>
    </reaction>
</comment>
<keyword evidence="5 8" id="KW-0645">Protease</keyword>
<dbReference type="GO" id="GO:0046872">
    <property type="term" value="F:metal ion binding"/>
    <property type="evidence" value="ECO:0007669"/>
    <property type="project" value="UniProtKB-UniRule"/>
</dbReference>
<dbReference type="InterPro" id="IPR036005">
    <property type="entry name" value="Creatinase/aminopeptidase-like"/>
</dbReference>
<dbReference type="MEROPS" id="M24.035"/>
<dbReference type="EMBL" id="CP005290">
    <property type="protein sequence ID" value="AGK61995.1"/>
    <property type="molecule type" value="Genomic_DNA"/>
</dbReference>
<dbReference type="PANTHER" id="PTHR45777">
    <property type="entry name" value="METHIONINE AMINOPEPTIDASE 2"/>
    <property type="match status" value="1"/>
</dbReference>
<feature type="domain" description="Peptidase M24" evidence="10">
    <location>
        <begin position="11"/>
        <end position="193"/>
    </location>
</feature>
<dbReference type="STRING" id="387631.Asulf_02031"/>
<comment type="cofactor">
    <cofactor evidence="2">
        <name>Mn(2+)</name>
        <dbReference type="ChEBI" id="CHEBI:29035"/>
    </cofactor>
</comment>
<dbReference type="PRINTS" id="PR00599">
    <property type="entry name" value="MAPEPTIDASE"/>
</dbReference>
<dbReference type="InterPro" id="IPR002468">
    <property type="entry name" value="Pept_M24A_MAP2"/>
</dbReference>
<dbReference type="InterPro" id="IPR028595">
    <property type="entry name" value="MetAP_archaeal"/>
</dbReference>
<dbReference type="GeneID" id="15393666"/>
<feature type="binding site" evidence="8">
    <location>
        <position position="97"/>
    </location>
    <ligand>
        <name>a divalent metal cation</name>
        <dbReference type="ChEBI" id="CHEBI:60240"/>
        <label>1</label>
    </ligand>
</feature>
<dbReference type="InterPro" id="IPR000994">
    <property type="entry name" value="Pept_M24"/>
</dbReference>
<dbReference type="eggNOG" id="arCOG01001">
    <property type="taxonomic scope" value="Archaea"/>
</dbReference>
<evidence type="ECO:0000256" key="4">
    <source>
        <dbReference type="ARBA" id="ARBA00022438"/>
    </source>
</evidence>
<dbReference type="Pfam" id="PF00557">
    <property type="entry name" value="Peptidase_M24"/>
    <property type="match status" value="1"/>
</dbReference>
<evidence type="ECO:0000259" key="10">
    <source>
        <dbReference type="Pfam" id="PF00557"/>
    </source>
</evidence>
<dbReference type="PANTHER" id="PTHR45777:SF2">
    <property type="entry name" value="METHIONINE AMINOPEPTIDASE 2"/>
    <property type="match status" value="1"/>
</dbReference>
<dbReference type="EC" id="3.4.11.18" evidence="8 9"/>
<keyword evidence="6 8" id="KW-0479">Metal-binding</keyword>
<comment type="similarity">
    <text evidence="8">Belongs to the peptidase M24A family. Methionine aminopeptidase archaeal type 2 subfamily.</text>
</comment>
<dbReference type="HAMAP" id="MF_01975">
    <property type="entry name" value="MetAP_2_arc"/>
    <property type="match status" value="1"/>
</dbReference>
<feature type="binding site" evidence="8">
    <location>
        <position position="86"/>
    </location>
    <ligand>
        <name>a divalent metal cation</name>
        <dbReference type="ChEBI" id="CHEBI:60240"/>
        <label>1</label>
    </ligand>
</feature>
<feature type="binding site" evidence="8">
    <location>
        <position position="276"/>
    </location>
    <ligand>
        <name>a divalent metal cation</name>
        <dbReference type="ChEBI" id="CHEBI:60240"/>
        <label>1</label>
    </ligand>
</feature>
<dbReference type="CDD" id="cd01088">
    <property type="entry name" value="MetAP2"/>
    <property type="match status" value="1"/>
</dbReference>
<comment type="cofactor">
    <cofactor evidence="8">
        <name>Co(2+)</name>
        <dbReference type="ChEBI" id="CHEBI:48828"/>
    </cofactor>
    <cofactor evidence="8">
        <name>Zn(2+)</name>
        <dbReference type="ChEBI" id="CHEBI:29105"/>
    </cofactor>
    <cofactor evidence="8">
        <name>Mn(2+)</name>
        <dbReference type="ChEBI" id="CHEBI:29035"/>
    </cofactor>
    <cofactor evidence="8">
        <name>Fe(2+)</name>
        <dbReference type="ChEBI" id="CHEBI:29033"/>
    </cofactor>
    <text evidence="8">Binds 2 divalent metal cations per subunit. Has a high-affinity and a low affinity metal-binding site. The true nature of the physiological cofactor is under debate. The enzyme is active with cobalt, zinc, manganese or divalent iron ions. Most likely, methionine aminopeptidases function as mononuclear Fe(2+)-metalloproteases under physiological conditions, and the catalytically relevant metal-binding site has been assigned to the histidine-containing high-affinity site.</text>
</comment>
<feature type="binding site" evidence="8">
    <location>
        <position position="164"/>
    </location>
    <ligand>
        <name>substrate</name>
    </ligand>
</feature>
<keyword evidence="12" id="KW-1185">Reference proteome</keyword>
<dbReference type="GO" id="GO:0004239">
    <property type="term" value="F:initiator methionyl aminopeptidase activity"/>
    <property type="evidence" value="ECO:0007669"/>
    <property type="project" value="UniProtKB-UniRule"/>
</dbReference>
<comment type="function">
    <text evidence="8 9">Removes the N-terminal methionine from nascent proteins. The N-terminal methionine is often cleaved when the second residue in the primary sequence is small and uncharged (Met-Ala-, Cys, Gly, Pro, Ser, Thr, or Val).</text>
</comment>
<feature type="binding site" evidence="8">
    <location>
        <position position="189"/>
    </location>
    <ligand>
        <name>a divalent metal cation</name>
        <dbReference type="ChEBI" id="CHEBI:60240"/>
        <label>2</label>
        <note>catalytic</note>
    </ligand>
</feature>
<evidence type="ECO:0000256" key="3">
    <source>
        <dbReference type="ARBA" id="ARBA00001954"/>
    </source>
</evidence>
<evidence type="ECO:0000256" key="6">
    <source>
        <dbReference type="ARBA" id="ARBA00022723"/>
    </source>
</evidence>
<proteinExistence type="inferred from homology"/>
<dbReference type="GO" id="GO:0005737">
    <property type="term" value="C:cytoplasm"/>
    <property type="evidence" value="ECO:0007669"/>
    <property type="project" value="TreeGrafter"/>
</dbReference>
<dbReference type="Proteomes" id="UP000013307">
    <property type="component" value="Chromosome"/>
</dbReference>